<gene>
    <name evidence="1" type="ORF">SAMN02745191_1488</name>
</gene>
<dbReference type="GO" id="GO:0003677">
    <property type="term" value="F:DNA binding"/>
    <property type="evidence" value="ECO:0007669"/>
    <property type="project" value="UniProtKB-KW"/>
</dbReference>
<keyword evidence="1" id="KW-0238">DNA-binding</keyword>
<dbReference type="SUPFAM" id="SSF46689">
    <property type="entry name" value="Homeodomain-like"/>
    <property type="match status" value="1"/>
</dbReference>
<sequence length="189" mass="21813">MPRLKHVGKEKILETSLFIVQTEGIDSLNARKIANYLSCSTQPIYSEFKSMDDLKIALKVEAENTYKDCVSYYLNNSKYSSYLSVGMGYVKFAKEHKGLFNFLYMQAQNQQGLRFEDVNSDQIRYILTDVYQLTEKQAAEYHLEMAIYTYGLACALNLDLVHIDEDEVANRLTNQFNALMSLYKKEQGC</sequence>
<evidence type="ECO:0000313" key="1">
    <source>
        <dbReference type="EMBL" id="SJZ74422.1"/>
    </source>
</evidence>
<protein>
    <submittedName>
        <fullName evidence="1">DNA-binding transcriptional regulator, AcrR family</fullName>
    </submittedName>
</protein>
<dbReference type="Gene3D" id="1.10.357.10">
    <property type="entry name" value="Tetracycline Repressor, domain 2"/>
    <property type="match status" value="1"/>
</dbReference>
<dbReference type="RefSeq" id="WP_078711890.1">
    <property type="nucleotide sequence ID" value="NZ_FUWY01000004.1"/>
</dbReference>
<evidence type="ECO:0000313" key="2">
    <source>
        <dbReference type="Proteomes" id="UP000243297"/>
    </source>
</evidence>
<organism evidence="1 2">
    <name type="scientific">Anaerorhabdus furcosa</name>
    <dbReference type="NCBI Taxonomy" id="118967"/>
    <lineage>
        <taxon>Bacteria</taxon>
        <taxon>Bacillati</taxon>
        <taxon>Bacillota</taxon>
        <taxon>Erysipelotrichia</taxon>
        <taxon>Erysipelotrichales</taxon>
        <taxon>Erysipelotrichaceae</taxon>
        <taxon>Anaerorhabdus</taxon>
    </lineage>
</organism>
<dbReference type="InterPro" id="IPR009057">
    <property type="entry name" value="Homeodomain-like_sf"/>
</dbReference>
<reference evidence="2" key="1">
    <citation type="submission" date="2017-02" db="EMBL/GenBank/DDBJ databases">
        <authorList>
            <person name="Varghese N."/>
            <person name="Submissions S."/>
        </authorList>
    </citation>
    <scope>NUCLEOTIDE SEQUENCE [LARGE SCALE GENOMIC DNA]</scope>
    <source>
        <strain evidence="2">ATCC 25662</strain>
    </source>
</reference>
<proteinExistence type="predicted"/>
<dbReference type="STRING" id="118967.SAMN02745191_1488"/>
<keyword evidence="2" id="KW-1185">Reference proteome</keyword>
<dbReference type="Proteomes" id="UP000243297">
    <property type="component" value="Unassembled WGS sequence"/>
</dbReference>
<accession>A0A1T4N5B6</accession>
<dbReference type="EMBL" id="FUWY01000004">
    <property type="protein sequence ID" value="SJZ74422.1"/>
    <property type="molecule type" value="Genomic_DNA"/>
</dbReference>
<dbReference type="OrthoDB" id="66596at2"/>
<name>A0A1T4N5B6_9FIRM</name>
<dbReference type="AlphaFoldDB" id="A0A1T4N5B6"/>